<accession>I4EJR0</accession>
<dbReference type="Pfam" id="PF00005">
    <property type="entry name" value="ABC_tran"/>
    <property type="match status" value="1"/>
</dbReference>
<evidence type="ECO:0000313" key="7">
    <source>
        <dbReference type="EMBL" id="CCF84922.1"/>
    </source>
</evidence>
<dbReference type="PROSITE" id="PS50893">
    <property type="entry name" value="ABC_TRANSPORTER_2"/>
    <property type="match status" value="1"/>
</dbReference>
<dbReference type="RefSeq" id="WP_008479462.1">
    <property type="nucleotide sequence ID" value="NZ_CAGS01000358.1"/>
</dbReference>
<feature type="region of interest" description="Disordered" evidence="5">
    <location>
        <begin position="402"/>
        <end position="422"/>
    </location>
</feature>
<keyword evidence="4" id="KW-0067">ATP-binding</keyword>
<dbReference type="InterPro" id="IPR017871">
    <property type="entry name" value="ABC_transporter-like_CS"/>
</dbReference>
<evidence type="ECO:0000259" key="6">
    <source>
        <dbReference type="PROSITE" id="PS50893"/>
    </source>
</evidence>
<dbReference type="InterPro" id="IPR050683">
    <property type="entry name" value="Bact_Polysacc_Export_ATP-bd"/>
</dbReference>
<organism evidence="7 8">
    <name type="scientific">Nitrolancea hollandica Lb</name>
    <dbReference type="NCBI Taxonomy" id="1129897"/>
    <lineage>
        <taxon>Bacteria</taxon>
        <taxon>Pseudomonadati</taxon>
        <taxon>Thermomicrobiota</taxon>
        <taxon>Thermomicrobia</taxon>
        <taxon>Sphaerobacterales</taxon>
        <taxon>Sphaerobacterineae</taxon>
        <taxon>Sphaerobacteraceae</taxon>
        <taxon>Nitrolancea</taxon>
    </lineage>
</organism>
<dbReference type="InterPro" id="IPR029439">
    <property type="entry name" value="Wzt_C"/>
</dbReference>
<keyword evidence="8" id="KW-1185">Reference proteome</keyword>
<dbReference type="Proteomes" id="UP000004221">
    <property type="component" value="Unassembled WGS sequence"/>
</dbReference>
<dbReference type="InterPro" id="IPR003593">
    <property type="entry name" value="AAA+_ATPase"/>
</dbReference>
<evidence type="ECO:0000313" key="8">
    <source>
        <dbReference type="Proteomes" id="UP000004221"/>
    </source>
</evidence>
<feature type="domain" description="ABC transporter" evidence="6">
    <location>
        <begin position="16"/>
        <end position="259"/>
    </location>
</feature>
<name>I4EJR0_9BACT</name>
<evidence type="ECO:0000256" key="5">
    <source>
        <dbReference type="SAM" id="MobiDB-lite"/>
    </source>
</evidence>
<dbReference type="GO" id="GO:0016020">
    <property type="term" value="C:membrane"/>
    <property type="evidence" value="ECO:0007669"/>
    <property type="project" value="InterPro"/>
</dbReference>
<comment type="caution">
    <text evidence="7">The sequence shown here is derived from an EMBL/GenBank/DDBJ whole genome shotgun (WGS) entry which is preliminary data.</text>
</comment>
<proteinExistence type="inferred from homology"/>
<comment type="similarity">
    <text evidence="1">Belongs to the ABC transporter superfamily.</text>
</comment>
<dbReference type="Gene3D" id="2.70.50.60">
    <property type="entry name" value="abc- transporter (atp binding component) like domain"/>
    <property type="match status" value="1"/>
</dbReference>
<dbReference type="Gene3D" id="3.40.50.300">
    <property type="entry name" value="P-loop containing nucleotide triphosphate hydrolases"/>
    <property type="match status" value="1"/>
</dbReference>
<keyword evidence="3" id="KW-0547">Nucleotide-binding</keyword>
<dbReference type="AlphaFoldDB" id="I4EJR0"/>
<dbReference type="CDD" id="cd03220">
    <property type="entry name" value="ABC_KpsT_Wzt"/>
    <property type="match status" value="1"/>
</dbReference>
<dbReference type="InterPro" id="IPR003439">
    <property type="entry name" value="ABC_transporter-like_ATP-bd"/>
</dbReference>
<keyword evidence="2" id="KW-0813">Transport</keyword>
<evidence type="ECO:0000256" key="1">
    <source>
        <dbReference type="ARBA" id="ARBA00005417"/>
    </source>
</evidence>
<dbReference type="GO" id="GO:0016887">
    <property type="term" value="F:ATP hydrolysis activity"/>
    <property type="evidence" value="ECO:0007669"/>
    <property type="project" value="InterPro"/>
</dbReference>
<dbReference type="PANTHER" id="PTHR46743:SF2">
    <property type="entry name" value="TEICHOIC ACIDS EXPORT ATP-BINDING PROTEIN TAGH"/>
    <property type="match status" value="1"/>
</dbReference>
<dbReference type="GO" id="GO:0005524">
    <property type="term" value="F:ATP binding"/>
    <property type="evidence" value="ECO:0007669"/>
    <property type="project" value="UniProtKB-KW"/>
</dbReference>
<evidence type="ECO:0000256" key="4">
    <source>
        <dbReference type="ARBA" id="ARBA00022840"/>
    </source>
</evidence>
<sequence>MARSSARPVRQEDAVIEFRDVSRRFVLRHESRASFQDWFIGLIRPRGKGEEFWALRDVSFSVRRGESLGVIGRNGAGKSTLLKLVTRILEPTSGKITIRGRTHAMLELGAGFHPELSGRDNVYLNGSIYGFSRREMSDRFDQIVEFAELERFIDTPVKHYSSGMFMRLGFSIAAHMDPDILVIDEVLAVGDASFQRKSHKALQDLKANGTTILFVSHNPEQVRGFCDRAILLQHGQLVDFGPSNDVVDHYLRLLRGEETRVTLLRVRAIDQLGAPVETAISGEDLGIEVLLRVPDGTSTAGLLLALDLHDQNGTHLFGNTGELPAELPLLDAFQGDTRRVRARIGGLPLGEGPLTVSVSLQRSSGGEIQLLDRQEIELYIISETRRQRGILQLDHTWDWEIDGDTPGNPADTGLRFGSRRPG</sequence>
<dbReference type="SMART" id="SM00382">
    <property type="entry name" value="AAA"/>
    <property type="match status" value="1"/>
</dbReference>
<dbReference type="InterPro" id="IPR027417">
    <property type="entry name" value="P-loop_NTPase"/>
</dbReference>
<reference evidence="7 8" key="1">
    <citation type="journal article" date="2012" name="ISME J.">
        <title>Nitrification expanded: discovery, physiology and genomics of a nitrite-oxidizing bacterium from the phylum Chloroflexi.</title>
        <authorList>
            <person name="Sorokin D.Y."/>
            <person name="Lucker S."/>
            <person name="Vejmelkova D."/>
            <person name="Kostrikina N.A."/>
            <person name="Kleerebezem R."/>
            <person name="Rijpstra W.I."/>
            <person name="Damste J.S."/>
            <person name="Le Paslier D."/>
            <person name="Muyzer G."/>
            <person name="Wagner M."/>
            <person name="van Loosdrecht M.C."/>
            <person name="Daims H."/>
        </authorList>
    </citation>
    <scope>NUCLEOTIDE SEQUENCE [LARGE SCALE GENOMIC DNA]</scope>
    <source>
        <strain evidence="8">none</strain>
    </source>
</reference>
<dbReference type="CDD" id="cd10147">
    <property type="entry name" value="Wzt_C-like"/>
    <property type="match status" value="1"/>
</dbReference>
<dbReference type="OrthoDB" id="9778870at2"/>
<dbReference type="PROSITE" id="PS00211">
    <property type="entry name" value="ABC_TRANSPORTER_1"/>
    <property type="match status" value="1"/>
</dbReference>
<dbReference type="InterPro" id="IPR015860">
    <property type="entry name" value="ABC_transpr_TagH-like"/>
</dbReference>
<gene>
    <name evidence="7" type="ORF">NITHO_4200005</name>
</gene>
<dbReference type="SUPFAM" id="SSF52540">
    <property type="entry name" value="P-loop containing nucleoside triphosphate hydrolases"/>
    <property type="match status" value="1"/>
</dbReference>
<evidence type="ECO:0000256" key="2">
    <source>
        <dbReference type="ARBA" id="ARBA00022448"/>
    </source>
</evidence>
<protein>
    <submittedName>
        <fullName evidence="7">ABC transporter related protein</fullName>
    </submittedName>
</protein>
<evidence type="ECO:0000256" key="3">
    <source>
        <dbReference type="ARBA" id="ARBA00022741"/>
    </source>
</evidence>
<dbReference type="PANTHER" id="PTHR46743">
    <property type="entry name" value="TEICHOIC ACIDS EXPORT ATP-BINDING PROTEIN TAGH"/>
    <property type="match status" value="1"/>
</dbReference>
<dbReference type="EMBL" id="CAGS01000358">
    <property type="protein sequence ID" value="CCF84922.1"/>
    <property type="molecule type" value="Genomic_DNA"/>
</dbReference>
<dbReference type="GO" id="GO:0140359">
    <property type="term" value="F:ABC-type transporter activity"/>
    <property type="evidence" value="ECO:0007669"/>
    <property type="project" value="InterPro"/>
</dbReference>